<proteinExistence type="predicted"/>
<evidence type="ECO:0000313" key="2">
    <source>
        <dbReference type="EMBL" id="MDQ0931473.1"/>
    </source>
</evidence>
<reference evidence="2 3" key="1">
    <citation type="submission" date="2023-07" db="EMBL/GenBank/DDBJ databases">
        <title>Comparative genomics of wheat-associated soil bacteria to identify genetic determinants of phenazine resistance.</title>
        <authorList>
            <person name="Mouncey N."/>
        </authorList>
    </citation>
    <scope>NUCLEOTIDE SEQUENCE [LARGE SCALE GENOMIC DNA]</scope>
    <source>
        <strain evidence="2 3">W2I16</strain>
    </source>
</reference>
<sequence>MAGNGLMPTSSPRQTARPSRTSGISAPTRVRFRPYAGGAAWPTSPRGTVALVQTTDETSGFTALSQELTGFDEATLRGTGLAGTYLAVAAEQLGPDRLRRLLEASAGPLGELDDDLRGAARALTHLWYTGSWPEPSPFVVSARAYAEGLVWKAAGLAAPATAPGGYGSWADSPSTSLSREGSR</sequence>
<dbReference type="Proteomes" id="UP001223072">
    <property type="component" value="Unassembled WGS sequence"/>
</dbReference>
<protein>
    <submittedName>
        <fullName evidence="2">Uncharacterized protein</fullName>
    </submittedName>
</protein>
<name>A0ABU0RIB0_9ACTN</name>
<evidence type="ECO:0000256" key="1">
    <source>
        <dbReference type="SAM" id="MobiDB-lite"/>
    </source>
</evidence>
<evidence type="ECO:0000313" key="3">
    <source>
        <dbReference type="Proteomes" id="UP001223072"/>
    </source>
</evidence>
<feature type="region of interest" description="Disordered" evidence="1">
    <location>
        <begin position="1"/>
        <end position="26"/>
    </location>
</feature>
<dbReference type="EMBL" id="JAUSZS010000002">
    <property type="protein sequence ID" value="MDQ0931473.1"/>
    <property type="molecule type" value="Genomic_DNA"/>
</dbReference>
<organism evidence="2 3">
    <name type="scientific">Streptomyces turgidiscabies</name>
    <dbReference type="NCBI Taxonomy" id="85558"/>
    <lineage>
        <taxon>Bacteria</taxon>
        <taxon>Bacillati</taxon>
        <taxon>Actinomycetota</taxon>
        <taxon>Actinomycetes</taxon>
        <taxon>Kitasatosporales</taxon>
        <taxon>Streptomycetaceae</taxon>
        <taxon>Streptomyces</taxon>
    </lineage>
</organism>
<feature type="compositionally biased region" description="Polar residues" evidence="1">
    <location>
        <begin position="7"/>
        <end position="25"/>
    </location>
</feature>
<comment type="caution">
    <text evidence="2">The sequence shown here is derived from an EMBL/GenBank/DDBJ whole genome shotgun (WGS) entry which is preliminary data.</text>
</comment>
<gene>
    <name evidence="2" type="ORF">QFZ49_001380</name>
</gene>
<accession>A0ABU0RIB0</accession>
<feature type="region of interest" description="Disordered" evidence="1">
    <location>
        <begin position="160"/>
        <end position="183"/>
    </location>
</feature>
<keyword evidence="3" id="KW-1185">Reference proteome</keyword>
<feature type="compositionally biased region" description="Polar residues" evidence="1">
    <location>
        <begin position="171"/>
        <end position="183"/>
    </location>
</feature>